<dbReference type="Pfam" id="PF17919">
    <property type="entry name" value="RT_RNaseH_2"/>
    <property type="match status" value="1"/>
</dbReference>
<reference evidence="2 3" key="1">
    <citation type="submission" date="2021-06" db="EMBL/GenBank/DDBJ databases">
        <authorList>
            <person name="Kallberg Y."/>
            <person name="Tangrot J."/>
            <person name="Rosling A."/>
        </authorList>
    </citation>
    <scope>NUCLEOTIDE SEQUENCE [LARGE SCALE GENOMIC DNA]</scope>
    <source>
        <strain evidence="2 3">120-4 pot B 10/14</strain>
    </source>
</reference>
<sequence>QPFYLYTDVSQSGLGAVLAQIDENKREHVIVYAEKKTISILLLTMQP</sequence>
<gene>
    <name evidence="2" type="ORF">GMARGA_LOCUS32045</name>
</gene>
<evidence type="ECO:0000313" key="2">
    <source>
        <dbReference type="EMBL" id="CAG8834420.1"/>
    </source>
</evidence>
<evidence type="ECO:0000313" key="3">
    <source>
        <dbReference type="Proteomes" id="UP000789901"/>
    </source>
</evidence>
<feature type="non-terminal residue" evidence="2">
    <location>
        <position position="1"/>
    </location>
</feature>
<evidence type="ECO:0000259" key="1">
    <source>
        <dbReference type="Pfam" id="PF17919"/>
    </source>
</evidence>
<comment type="caution">
    <text evidence="2">The sequence shown here is derived from an EMBL/GenBank/DDBJ whole genome shotgun (WGS) entry which is preliminary data.</text>
</comment>
<dbReference type="EMBL" id="CAJVQB010049312">
    <property type="protein sequence ID" value="CAG8834420.1"/>
    <property type="molecule type" value="Genomic_DNA"/>
</dbReference>
<keyword evidence="3" id="KW-1185">Reference proteome</keyword>
<name>A0ABN7WMJ8_GIGMA</name>
<dbReference type="InterPro" id="IPR041577">
    <property type="entry name" value="RT_RNaseH_2"/>
</dbReference>
<dbReference type="Proteomes" id="UP000789901">
    <property type="component" value="Unassembled WGS sequence"/>
</dbReference>
<protein>
    <submittedName>
        <fullName evidence="2">3916_t:CDS:1</fullName>
    </submittedName>
</protein>
<organism evidence="2 3">
    <name type="scientific">Gigaspora margarita</name>
    <dbReference type="NCBI Taxonomy" id="4874"/>
    <lineage>
        <taxon>Eukaryota</taxon>
        <taxon>Fungi</taxon>
        <taxon>Fungi incertae sedis</taxon>
        <taxon>Mucoromycota</taxon>
        <taxon>Glomeromycotina</taxon>
        <taxon>Glomeromycetes</taxon>
        <taxon>Diversisporales</taxon>
        <taxon>Gigasporaceae</taxon>
        <taxon>Gigaspora</taxon>
    </lineage>
</organism>
<proteinExistence type="predicted"/>
<accession>A0ABN7WMJ8</accession>
<feature type="domain" description="Reverse transcriptase/retrotransposon-derived protein RNase H-like" evidence="1">
    <location>
        <begin position="1"/>
        <end position="37"/>
    </location>
</feature>